<dbReference type="PANTHER" id="PTHR43806">
    <property type="entry name" value="PEPTIDASE S8"/>
    <property type="match status" value="1"/>
</dbReference>
<reference evidence="13 14" key="1">
    <citation type="submission" date="2024-10" db="EMBL/GenBank/DDBJ databases">
        <title>The Natural Products Discovery Center: Release of the First 8490 Sequenced Strains for Exploring Actinobacteria Biosynthetic Diversity.</title>
        <authorList>
            <person name="Kalkreuter E."/>
            <person name="Kautsar S.A."/>
            <person name="Yang D."/>
            <person name="Bader C.D."/>
            <person name="Teijaro C.N."/>
            <person name="Fluegel L."/>
            <person name="Davis C.M."/>
            <person name="Simpson J.R."/>
            <person name="Lauterbach L."/>
            <person name="Steele A.D."/>
            <person name="Gui C."/>
            <person name="Meng S."/>
            <person name="Li G."/>
            <person name="Viehrig K."/>
            <person name="Ye F."/>
            <person name="Su P."/>
            <person name="Kiefer A.F."/>
            <person name="Nichols A."/>
            <person name="Cepeda A.J."/>
            <person name="Yan W."/>
            <person name="Fan B."/>
            <person name="Jiang Y."/>
            <person name="Adhikari A."/>
            <person name="Zheng C.-J."/>
            <person name="Schuster L."/>
            <person name="Cowan T.M."/>
            <person name="Smanski M.J."/>
            <person name="Chevrette M.G."/>
            <person name="De Carvalho L.P.S."/>
            <person name="Shen B."/>
        </authorList>
    </citation>
    <scope>NUCLEOTIDE SEQUENCE [LARGE SCALE GENOMIC DNA]</scope>
    <source>
        <strain evidence="13 14">NPDC020327</strain>
    </source>
</reference>
<accession>A0ABW7UL32</accession>
<comment type="caution">
    <text evidence="13">The sequence shown here is derived from an EMBL/GenBank/DDBJ whole genome shotgun (WGS) entry which is preliminary data.</text>
</comment>
<dbReference type="PROSITE" id="PS00136">
    <property type="entry name" value="SUBTILASE_ASP"/>
    <property type="match status" value="1"/>
</dbReference>
<keyword evidence="4 8" id="KW-0645">Protease</keyword>
<dbReference type="InterPro" id="IPR022398">
    <property type="entry name" value="Peptidase_S8_His-AS"/>
</dbReference>
<dbReference type="PANTHER" id="PTHR43806:SF65">
    <property type="entry name" value="SERINE PROTEASE APRX"/>
    <property type="match status" value="1"/>
</dbReference>
<evidence type="ECO:0000256" key="10">
    <source>
        <dbReference type="SAM" id="MobiDB-lite"/>
    </source>
</evidence>
<keyword evidence="6 8" id="KW-0378">Hydrolase</keyword>
<dbReference type="Pfam" id="PF02225">
    <property type="entry name" value="PA"/>
    <property type="match status" value="1"/>
</dbReference>
<evidence type="ECO:0000256" key="7">
    <source>
        <dbReference type="ARBA" id="ARBA00022825"/>
    </source>
</evidence>
<evidence type="ECO:0000256" key="6">
    <source>
        <dbReference type="ARBA" id="ARBA00022801"/>
    </source>
</evidence>
<evidence type="ECO:0000256" key="4">
    <source>
        <dbReference type="ARBA" id="ARBA00022670"/>
    </source>
</evidence>
<gene>
    <name evidence="13" type="ORF">ACH429_04440</name>
</gene>
<dbReference type="PROSITE" id="PS00138">
    <property type="entry name" value="SUBTILASE_SER"/>
    <property type="match status" value="1"/>
</dbReference>
<evidence type="ECO:0000256" key="9">
    <source>
        <dbReference type="RuleBase" id="RU003355"/>
    </source>
</evidence>
<dbReference type="PROSITE" id="PS51892">
    <property type="entry name" value="SUBTILASE"/>
    <property type="match status" value="1"/>
</dbReference>
<keyword evidence="3" id="KW-0964">Secreted</keyword>
<evidence type="ECO:0000256" key="1">
    <source>
        <dbReference type="ARBA" id="ARBA00011073"/>
    </source>
</evidence>
<dbReference type="Gene3D" id="3.40.50.200">
    <property type="entry name" value="Peptidase S8/S53 domain"/>
    <property type="match status" value="1"/>
</dbReference>
<dbReference type="InterPro" id="IPR036852">
    <property type="entry name" value="Peptidase_S8/S53_dom_sf"/>
</dbReference>
<evidence type="ECO:0000313" key="13">
    <source>
        <dbReference type="EMBL" id="MFI1963379.1"/>
    </source>
</evidence>
<keyword evidence="7 8" id="KW-0720">Serine protease</keyword>
<dbReference type="InterPro" id="IPR023827">
    <property type="entry name" value="Peptidase_S8_Asp-AS"/>
</dbReference>
<feature type="active site" description="Charge relay system" evidence="8">
    <location>
        <position position="460"/>
    </location>
</feature>
<feature type="active site" description="Charge relay system" evidence="8">
    <location>
        <position position="287"/>
    </location>
</feature>
<organism evidence="13 14">
    <name type="scientific">Streptomyces pathocidini</name>
    <dbReference type="NCBI Taxonomy" id="1650571"/>
    <lineage>
        <taxon>Bacteria</taxon>
        <taxon>Bacillati</taxon>
        <taxon>Actinomycetota</taxon>
        <taxon>Actinomycetes</taxon>
        <taxon>Kitasatosporales</taxon>
        <taxon>Streptomycetaceae</taxon>
        <taxon>Streptomyces</taxon>
    </lineage>
</organism>
<sequence length="1262" mass="134806">MVELPLTRRPEHADRPRSDRRAFRTLSAAAVAITLSCGLLLPAPATASASAHAANSPVGGAKKDAAGKTYDITLVTGHVAHFTDGPGRRDNVTVDSPDGAPDGGIRIQQAGDSVYVIPDEAVSLLAAGRLDRRLFDVKSLAEMGYDDRRTGGVPLIAGYSAKAARSAPAPEGASVVRRLESVHATALRAEKNDVRTFWRGIAPSAKAKTLSGGIDKLWLDGRVTAALKDSVPQIGAHEAWAKGYDGKGVKVAVLDTGIDVNHPDVKDRIAGTNSFVTGETIADRNGHGTHVASTIAGSGAQSEGANKGVAPGAELLVGKVLSDAGEGQDSWIIDGMEWAKAQGADVVSMSLGSQQSDSGSGPMSQAVNQLSANGGPLFVIAAGNSYGAGTIGSPGSAAAALTVAAVDKSDGRADFSSMGPLPGSYGLKPDISAPGVGINAARSQEVPGAEGWYQSMDGTSMATPHVAGAAALLKQRHPDWSGDRVKDALMSTSKRLTAYTPYEMGTGRVDVPAALDTAIEATGSVETARYDWPHEASDTPAERKITYRNTGDRPVTLNLATDTDQAAYSLSASTLTVPAGGTAEAVLGLDPSKVPADTTFSGQVVATDADTGETVAHTGFALAKERELWDLTIRLRDRAGKPAKGYVVVGEKNDEYLFPYEVDGERTLRLPPGTYTSWTSLDVEGDRPDSLGTAQLMEPETLLNKDATVTLDASKARRASVRVPQETEERQVHVDFARTSDNGRVIRDGYVVPLKYDSVWVSPTKKVTQGDFSYVTRWRLGEKSVDVEARGRDIAARQQLGSVVADGKDRLRAVYAGKGATADYKKVDARGRAVIVDRSDEVPPAERLAAAKAAGAKALFVANDTDGRLLESYQDGSGASAGIMVVSLMREEGRRLAAEAKRSPLTLDIERRAHPRYVYDLVSRHDGTVPDRSLAYTPDVKRDLAKVDATFYGHRKVSGGGFRHYVPEWGPSFGLEERESYPSERTDYVTPTSGGAFWYENHSVLDATDDRVLEQRGGMDHPKAGRTYATQWFAPIQRPRLGTGFWGPFRQQYDTMQFNIPMWTDAAEGHAGSMPRDEYDTGKIALYQGDKLLKEADGRSSWVGDLPKEKLPYRLVLTGSRDADLWKSSIRTRTEWGFVSEVLPEDGPFQEDLRLLQLDYDVDVDTAGDVRAGSRTEITLASGTQEWLEGGRRPADKATLSVSFDDGRTWKPVSLRGTGAGQWKATVQTPHKKGGSVSLKATAADGKGLTVSQEIIRAFGLN</sequence>
<dbReference type="SUPFAM" id="SSF52025">
    <property type="entry name" value="PA domain"/>
    <property type="match status" value="1"/>
</dbReference>
<dbReference type="RefSeq" id="WP_079101271.1">
    <property type="nucleotide sequence ID" value="NZ_JBIRWE010000001.1"/>
</dbReference>
<keyword evidence="2" id="KW-0134">Cell wall</keyword>
<dbReference type="InterPro" id="IPR050131">
    <property type="entry name" value="Peptidase_S8_subtilisin-like"/>
</dbReference>
<evidence type="ECO:0000259" key="12">
    <source>
        <dbReference type="Pfam" id="PF02225"/>
    </source>
</evidence>
<dbReference type="InterPro" id="IPR000209">
    <property type="entry name" value="Peptidase_S8/S53_dom"/>
</dbReference>
<dbReference type="PRINTS" id="PR00723">
    <property type="entry name" value="SUBTILISIN"/>
</dbReference>
<evidence type="ECO:0000256" key="5">
    <source>
        <dbReference type="ARBA" id="ARBA00022729"/>
    </source>
</evidence>
<feature type="domain" description="Peptidase S8/S53" evidence="11">
    <location>
        <begin position="246"/>
        <end position="499"/>
    </location>
</feature>
<dbReference type="PROSITE" id="PS00137">
    <property type="entry name" value="SUBTILASE_HIS"/>
    <property type="match status" value="1"/>
</dbReference>
<dbReference type="Pfam" id="PF00082">
    <property type="entry name" value="Peptidase_S8"/>
    <property type="match status" value="1"/>
</dbReference>
<keyword evidence="14" id="KW-1185">Reference proteome</keyword>
<feature type="active site" description="Charge relay system" evidence="8">
    <location>
        <position position="255"/>
    </location>
</feature>
<dbReference type="InterPro" id="IPR015500">
    <property type="entry name" value="Peptidase_S8_subtilisin-rel"/>
</dbReference>
<feature type="region of interest" description="Disordered" evidence="10">
    <location>
        <begin position="1"/>
        <end position="20"/>
    </location>
</feature>
<dbReference type="InterPro" id="IPR046450">
    <property type="entry name" value="PA_dom_sf"/>
</dbReference>
<dbReference type="PIRSF" id="PIRSF037852">
    <property type="entry name" value="Subtilisin_rel_SAV5721"/>
    <property type="match status" value="1"/>
</dbReference>
<evidence type="ECO:0000256" key="8">
    <source>
        <dbReference type="PROSITE-ProRule" id="PRU01240"/>
    </source>
</evidence>
<feature type="domain" description="PA" evidence="12">
    <location>
        <begin position="814"/>
        <end position="896"/>
    </location>
</feature>
<name>A0ABW7UL32_9ACTN</name>
<comment type="similarity">
    <text evidence="1 8 9">Belongs to the peptidase S8 family.</text>
</comment>
<dbReference type="SUPFAM" id="SSF52743">
    <property type="entry name" value="Subtilisin-like"/>
    <property type="match status" value="1"/>
</dbReference>
<dbReference type="InterPro" id="IPR023828">
    <property type="entry name" value="Peptidase_S8_Ser-AS"/>
</dbReference>
<evidence type="ECO:0000259" key="11">
    <source>
        <dbReference type="Pfam" id="PF00082"/>
    </source>
</evidence>
<evidence type="ECO:0000256" key="2">
    <source>
        <dbReference type="ARBA" id="ARBA00022512"/>
    </source>
</evidence>
<dbReference type="InterPro" id="IPR017296">
    <property type="entry name" value="Peptidase_S8A_SAM-P45"/>
</dbReference>
<dbReference type="InterPro" id="IPR013783">
    <property type="entry name" value="Ig-like_fold"/>
</dbReference>
<dbReference type="EMBL" id="JBIRWE010000001">
    <property type="protein sequence ID" value="MFI1963379.1"/>
    <property type="molecule type" value="Genomic_DNA"/>
</dbReference>
<evidence type="ECO:0000256" key="3">
    <source>
        <dbReference type="ARBA" id="ARBA00022525"/>
    </source>
</evidence>
<evidence type="ECO:0000313" key="14">
    <source>
        <dbReference type="Proteomes" id="UP001611548"/>
    </source>
</evidence>
<protein>
    <submittedName>
        <fullName evidence="13">S8 family serine peptidase</fullName>
    </submittedName>
</protein>
<keyword evidence="5" id="KW-0732">Signal</keyword>
<dbReference type="InterPro" id="IPR003137">
    <property type="entry name" value="PA_domain"/>
</dbReference>
<proteinExistence type="inferred from homology"/>
<dbReference type="Gene3D" id="2.60.40.10">
    <property type="entry name" value="Immunoglobulins"/>
    <property type="match status" value="1"/>
</dbReference>
<dbReference type="Proteomes" id="UP001611548">
    <property type="component" value="Unassembled WGS sequence"/>
</dbReference>
<dbReference type="Gene3D" id="3.50.30.30">
    <property type="match status" value="1"/>
</dbReference>